<feature type="region of interest" description="Disordered" evidence="1">
    <location>
        <begin position="1"/>
        <end position="21"/>
    </location>
</feature>
<gene>
    <name evidence="2" type="primary">129</name>
    <name evidence="2" type="ORF">SEA_TYPHA_129</name>
</gene>
<name>A0A482JAR1_9CAUD</name>
<keyword evidence="2" id="KW-0255">Endonuclease</keyword>
<dbReference type="EMBL" id="MK494099">
    <property type="protein sequence ID" value="QBP29784.1"/>
    <property type="molecule type" value="Genomic_DNA"/>
</dbReference>
<keyword evidence="2" id="KW-0378">Hydrolase</keyword>
<protein>
    <submittedName>
        <fullName evidence="2">HNH endonuclease</fullName>
    </submittedName>
</protein>
<dbReference type="RefSeq" id="YP_010049796.1">
    <property type="nucleotide sequence ID" value="NC_054393.1"/>
</dbReference>
<evidence type="ECO:0000256" key="1">
    <source>
        <dbReference type="SAM" id="MobiDB-lite"/>
    </source>
</evidence>
<proteinExistence type="predicted"/>
<dbReference type="Gene3D" id="1.10.30.50">
    <property type="match status" value="1"/>
</dbReference>
<dbReference type="GeneID" id="63743119"/>
<dbReference type="KEGG" id="vg:63743119"/>
<keyword evidence="3" id="KW-1185">Reference proteome</keyword>
<evidence type="ECO:0000313" key="2">
    <source>
        <dbReference type="EMBL" id="QBP29784.1"/>
    </source>
</evidence>
<reference evidence="2 3" key="1">
    <citation type="submission" date="2019-02" db="EMBL/GenBank/DDBJ databases">
        <authorList>
            <person name="Kanzanas C."/>
            <person name="Smith M.A."/>
            <person name="Zack K.M."/>
            <person name="Garlena R.A."/>
            <person name="Russell D.A."/>
            <person name="Pope W.H."/>
            <person name="Jacobs-Sera D."/>
            <person name="Hatfull G.F."/>
        </authorList>
    </citation>
    <scope>NUCLEOTIDE SEQUENCE [LARGE SCALE GENOMIC DNA]</scope>
</reference>
<dbReference type="Proteomes" id="UP000294565">
    <property type="component" value="Segment"/>
</dbReference>
<keyword evidence="2" id="KW-0540">Nuclease</keyword>
<accession>A0A482JAR1</accession>
<sequence length="107" mass="12539">MTEPKHYPTTTTPEFDRHSGLHKRLKADYRKDCRDRQERCWLCLQPIDYELAYPHPESFSLDHALPVSTHPELGNDPMNFRPAHLVCNQMRGDEEPHIDLGTPSESW</sequence>
<organism evidence="2 3">
    <name type="scientific">Mycobacterium phage Typha</name>
    <dbReference type="NCBI Taxonomy" id="2517971"/>
    <lineage>
        <taxon>Viruses</taxon>
        <taxon>Duplodnaviria</taxon>
        <taxon>Heunggongvirae</taxon>
        <taxon>Uroviricota</taxon>
        <taxon>Caudoviricetes</taxon>
        <taxon>Typhavirus</taxon>
        <taxon>Typhavirus typha</taxon>
    </lineage>
</organism>
<evidence type="ECO:0000313" key="3">
    <source>
        <dbReference type="Proteomes" id="UP000294565"/>
    </source>
</evidence>
<dbReference type="GO" id="GO:0004519">
    <property type="term" value="F:endonuclease activity"/>
    <property type="evidence" value="ECO:0007669"/>
    <property type="project" value="UniProtKB-KW"/>
</dbReference>